<dbReference type="AlphaFoldDB" id="A0A4D8PZR4"/>
<dbReference type="KEGG" id="aare:D3093_32930"/>
<evidence type="ECO:0000256" key="4">
    <source>
        <dbReference type="ARBA" id="ARBA00022729"/>
    </source>
</evidence>
<sequence length="339" mass="36960">MTIISRRTFGKAVTTAALVAATPALIRSAKAQAFRYKFAHGFPLTHPVHAHLVAAAEQIGKDSNGSLKIEVFGSSQLGGDSQMMSQLRNGGVEFFTTAGLILSTFVPVASIYGMGFAFSSYDQVWKAIDGDLGDHIRAAFAKVGVHPFGTVWDNGFRQLSTGSQQISKAADLKGLKLRVPVSPLYTSLFKALGAAPVNINLGEVYSALQTQLVDGQENPLVVFDTAKFYEVQKNISETNHIWDGSWLLAGKNAWSALPKDLQEIVSRNFDAEGLKQRAASAALNASLKEKLMSAGIKFTRPDTESFKAELRRAGFYAEWRQKYDADAWKLLTKYTGELT</sequence>
<comment type="subcellular location">
    <subcellularLocation>
        <location evidence="1">Cell envelope</location>
    </subcellularLocation>
</comment>
<dbReference type="EMBL" id="CP032326">
    <property type="protein sequence ID" value="QCO00070.1"/>
    <property type="molecule type" value="Genomic_DNA"/>
</dbReference>
<dbReference type="NCBIfam" id="TIGR00787">
    <property type="entry name" value="dctP"/>
    <property type="match status" value="1"/>
</dbReference>
<accession>A0A4D8PZR4</accession>
<keyword evidence="6" id="KW-0614">Plasmid</keyword>
<dbReference type="Pfam" id="PF03480">
    <property type="entry name" value="DctP"/>
    <property type="match status" value="1"/>
</dbReference>
<dbReference type="GO" id="GO:0030288">
    <property type="term" value="C:outer membrane-bounded periplasmic space"/>
    <property type="evidence" value="ECO:0007669"/>
    <property type="project" value="InterPro"/>
</dbReference>
<dbReference type="Proteomes" id="UP000298595">
    <property type="component" value="Plasmid p5"/>
</dbReference>
<dbReference type="InterPro" id="IPR018389">
    <property type="entry name" value="DctP_fam"/>
</dbReference>
<dbReference type="InterPro" id="IPR006311">
    <property type="entry name" value="TAT_signal"/>
</dbReference>
<dbReference type="PIRSF" id="PIRSF006470">
    <property type="entry name" value="DctB"/>
    <property type="match status" value="1"/>
</dbReference>
<protein>
    <submittedName>
        <fullName evidence="6">TRAP transporter substrate-binding protein</fullName>
    </submittedName>
</protein>
<dbReference type="GO" id="GO:0055085">
    <property type="term" value="P:transmembrane transport"/>
    <property type="evidence" value="ECO:0007669"/>
    <property type="project" value="InterPro"/>
</dbReference>
<evidence type="ECO:0000256" key="1">
    <source>
        <dbReference type="ARBA" id="ARBA00004196"/>
    </source>
</evidence>
<dbReference type="InterPro" id="IPR004682">
    <property type="entry name" value="TRAP_DctP"/>
</dbReference>
<name>A0A4D8PZR4_9PROT</name>
<dbReference type="InterPro" id="IPR038404">
    <property type="entry name" value="TRAP_DctP_sf"/>
</dbReference>
<proteinExistence type="inferred from homology"/>
<evidence type="ECO:0000256" key="2">
    <source>
        <dbReference type="ARBA" id="ARBA00009023"/>
    </source>
</evidence>
<evidence type="ECO:0000256" key="5">
    <source>
        <dbReference type="SAM" id="Phobius"/>
    </source>
</evidence>
<comment type="similarity">
    <text evidence="2">Belongs to the bacterial solute-binding protein 7 family.</text>
</comment>
<keyword evidence="5" id="KW-0472">Membrane</keyword>
<dbReference type="CDD" id="cd13603">
    <property type="entry name" value="PBP2_TRAP_Siap_TeaA_like"/>
    <property type="match status" value="1"/>
</dbReference>
<evidence type="ECO:0000313" key="6">
    <source>
        <dbReference type="EMBL" id="QCO00070.1"/>
    </source>
</evidence>
<keyword evidence="4" id="KW-0732">Signal</keyword>
<keyword evidence="3" id="KW-0813">Transport</keyword>
<evidence type="ECO:0000256" key="3">
    <source>
        <dbReference type="ARBA" id="ARBA00022448"/>
    </source>
</evidence>
<dbReference type="Gene3D" id="3.40.190.170">
    <property type="entry name" value="Bacterial extracellular solute-binding protein, family 7"/>
    <property type="match status" value="1"/>
</dbReference>
<organism evidence="6 7">
    <name type="scientific">Azospirillum argentinense</name>
    <dbReference type="NCBI Taxonomy" id="2970906"/>
    <lineage>
        <taxon>Bacteria</taxon>
        <taxon>Pseudomonadati</taxon>
        <taxon>Pseudomonadota</taxon>
        <taxon>Alphaproteobacteria</taxon>
        <taxon>Rhodospirillales</taxon>
        <taxon>Azospirillaceae</taxon>
        <taxon>Azospirillum</taxon>
    </lineage>
</organism>
<gene>
    <name evidence="6" type="ORF">D3093_32930</name>
</gene>
<dbReference type="PANTHER" id="PTHR33376">
    <property type="match status" value="1"/>
</dbReference>
<dbReference type="RefSeq" id="WP_137118784.1">
    <property type="nucleotide sequence ID" value="NZ_CP032326.1"/>
</dbReference>
<evidence type="ECO:0000313" key="7">
    <source>
        <dbReference type="Proteomes" id="UP000298595"/>
    </source>
</evidence>
<keyword evidence="5" id="KW-0812">Transmembrane</keyword>
<dbReference type="PANTHER" id="PTHR33376:SF4">
    <property type="entry name" value="SIALIC ACID-BINDING PERIPLASMIC PROTEIN SIAP"/>
    <property type="match status" value="1"/>
</dbReference>
<dbReference type="NCBIfam" id="NF037995">
    <property type="entry name" value="TRAP_S1"/>
    <property type="match status" value="1"/>
</dbReference>
<keyword evidence="5" id="KW-1133">Transmembrane helix</keyword>
<feature type="transmembrane region" description="Helical" evidence="5">
    <location>
        <begin position="94"/>
        <end position="118"/>
    </location>
</feature>
<dbReference type="PROSITE" id="PS51318">
    <property type="entry name" value="TAT"/>
    <property type="match status" value="1"/>
</dbReference>
<geneLocation type="plasmid" evidence="6 7">
    <name>p5</name>
</geneLocation>
<reference evidence="6 7" key="1">
    <citation type="submission" date="2018-09" db="EMBL/GenBank/DDBJ databases">
        <title>Whole genome based analysis of evolution and adaptive divergence in Indian and Brazilian strains of Azospirillum brasilense.</title>
        <authorList>
            <person name="Singh C."/>
            <person name="Tripathi A.K."/>
        </authorList>
    </citation>
    <scope>NUCLEOTIDE SEQUENCE [LARGE SCALE GENOMIC DNA]</scope>
    <source>
        <strain evidence="6 7">MTCC4035</strain>
        <plasmid evidence="6 7">p5</plasmid>
    </source>
</reference>